<dbReference type="EMBL" id="AMCI01001927">
    <property type="protein sequence ID" value="EJX04081.1"/>
    <property type="molecule type" value="Genomic_DNA"/>
</dbReference>
<organism evidence="3">
    <name type="scientific">gut metagenome</name>
    <dbReference type="NCBI Taxonomy" id="749906"/>
    <lineage>
        <taxon>unclassified sequences</taxon>
        <taxon>metagenomes</taxon>
        <taxon>organismal metagenomes</taxon>
    </lineage>
</organism>
<comment type="caution">
    <text evidence="3">The sequence shown here is derived from an EMBL/GenBank/DDBJ whole genome shotgun (WGS) entry which is preliminary data.</text>
</comment>
<dbReference type="SUPFAM" id="SSF53955">
    <property type="entry name" value="Lysozyme-like"/>
    <property type="match status" value="1"/>
</dbReference>
<dbReference type="InterPro" id="IPR023346">
    <property type="entry name" value="Lysozyme-like_dom_sf"/>
</dbReference>
<proteinExistence type="predicted"/>
<feature type="domain" description="Transglycosylase SLT" evidence="2">
    <location>
        <begin position="7"/>
        <end position="86"/>
    </location>
</feature>
<dbReference type="CDD" id="cd00254">
    <property type="entry name" value="LT-like"/>
    <property type="match status" value="1"/>
</dbReference>
<dbReference type="Pfam" id="PF01464">
    <property type="entry name" value="SLT"/>
    <property type="match status" value="1"/>
</dbReference>
<sequence length="184" mass="19797">MAVALGEARDLDPLLILAVIGTESSYNPGARSGAGAEGLMQVMTRVHTDKFQSLGGVEKALDPYANMVVGTDILQYLIRRTGGVREGLKWYCGAARMKTDGGYATRVLRELSRLQVAALGQVDNAVILSYKNESGPRVENGYRGEHLGFSRWVKNNERIRGQAAHAGGDALKKRGGSLKEPPAV</sequence>
<evidence type="ECO:0000256" key="1">
    <source>
        <dbReference type="SAM" id="MobiDB-lite"/>
    </source>
</evidence>
<accession>J9CV47</accession>
<evidence type="ECO:0000259" key="2">
    <source>
        <dbReference type="Pfam" id="PF01464"/>
    </source>
</evidence>
<evidence type="ECO:0000313" key="3">
    <source>
        <dbReference type="EMBL" id="EJX04081.1"/>
    </source>
</evidence>
<reference evidence="3" key="1">
    <citation type="journal article" date="2012" name="PLoS ONE">
        <title>Gene sets for utilization of primary and secondary nutrition supplies in the distal gut of endangered iberian lynx.</title>
        <authorList>
            <person name="Alcaide M."/>
            <person name="Messina E."/>
            <person name="Richter M."/>
            <person name="Bargiela R."/>
            <person name="Peplies J."/>
            <person name="Huws S.A."/>
            <person name="Newbold C.J."/>
            <person name="Golyshin P.N."/>
            <person name="Simon M.A."/>
            <person name="Lopez G."/>
            <person name="Yakimov M.M."/>
            <person name="Ferrer M."/>
        </authorList>
    </citation>
    <scope>NUCLEOTIDE SEQUENCE</scope>
</reference>
<name>J9CV47_9ZZZZ</name>
<feature type="region of interest" description="Disordered" evidence="1">
    <location>
        <begin position="164"/>
        <end position="184"/>
    </location>
</feature>
<gene>
    <name evidence="3" type="ORF">EVA_07810</name>
</gene>
<dbReference type="AlphaFoldDB" id="J9CV47"/>
<dbReference type="InterPro" id="IPR008258">
    <property type="entry name" value="Transglycosylase_SLT_dom_1"/>
</dbReference>
<dbReference type="Gene3D" id="1.10.530.10">
    <property type="match status" value="1"/>
</dbReference>
<protein>
    <submittedName>
        <fullName evidence="3">Lytic transglycosylase catalytic subunit</fullName>
    </submittedName>
</protein>